<organism evidence="1 2">
    <name type="scientific">Liparis tanakae</name>
    <name type="common">Tanaka's snailfish</name>
    <dbReference type="NCBI Taxonomy" id="230148"/>
    <lineage>
        <taxon>Eukaryota</taxon>
        <taxon>Metazoa</taxon>
        <taxon>Chordata</taxon>
        <taxon>Craniata</taxon>
        <taxon>Vertebrata</taxon>
        <taxon>Euteleostomi</taxon>
        <taxon>Actinopterygii</taxon>
        <taxon>Neopterygii</taxon>
        <taxon>Teleostei</taxon>
        <taxon>Neoteleostei</taxon>
        <taxon>Acanthomorphata</taxon>
        <taxon>Eupercaria</taxon>
        <taxon>Perciformes</taxon>
        <taxon>Cottioidei</taxon>
        <taxon>Cottales</taxon>
        <taxon>Liparidae</taxon>
        <taxon>Liparis</taxon>
    </lineage>
</organism>
<dbReference type="CDD" id="cd06464">
    <property type="entry name" value="ACD_sHsps-like"/>
    <property type="match status" value="1"/>
</dbReference>
<name>A0A4Z2JEJ6_9TELE</name>
<sequence>MNPINDAIVQQLLLIVVQGGVHLLVTQASVLPDLLQGVVLDKAAILENGHQQVLKRAEHTDESLESGRMIRHESWPRSMTRSFSLSPQMFLQALKMS</sequence>
<protein>
    <submittedName>
        <fullName evidence="1">Uncharacterized protein</fullName>
    </submittedName>
</protein>
<reference evidence="1 2" key="1">
    <citation type="submission" date="2019-03" db="EMBL/GenBank/DDBJ databases">
        <title>First draft genome of Liparis tanakae, snailfish: a comprehensive survey of snailfish specific genes.</title>
        <authorList>
            <person name="Kim W."/>
            <person name="Song I."/>
            <person name="Jeong J.-H."/>
            <person name="Kim D."/>
            <person name="Kim S."/>
            <person name="Ryu S."/>
            <person name="Song J.Y."/>
            <person name="Lee S.K."/>
        </authorList>
    </citation>
    <scope>NUCLEOTIDE SEQUENCE [LARGE SCALE GENOMIC DNA]</scope>
    <source>
        <tissue evidence="1">Muscle</tissue>
    </source>
</reference>
<proteinExistence type="predicted"/>
<keyword evidence="2" id="KW-1185">Reference proteome</keyword>
<dbReference type="Proteomes" id="UP000314294">
    <property type="component" value="Unassembled WGS sequence"/>
</dbReference>
<gene>
    <name evidence="1" type="ORF">EYF80_001429</name>
</gene>
<comment type="caution">
    <text evidence="1">The sequence shown here is derived from an EMBL/GenBank/DDBJ whole genome shotgun (WGS) entry which is preliminary data.</text>
</comment>
<accession>A0A4Z2JEJ6</accession>
<dbReference type="AlphaFoldDB" id="A0A4Z2JEJ6"/>
<evidence type="ECO:0000313" key="1">
    <source>
        <dbReference type="EMBL" id="TNN88213.1"/>
    </source>
</evidence>
<evidence type="ECO:0000313" key="2">
    <source>
        <dbReference type="Proteomes" id="UP000314294"/>
    </source>
</evidence>
<dbReference type="EMBL" id="SRLO01000006">
    <property type="protein sequence ID" value="TNN88213.1"/>
    <property type="molecule type" value="Genomic_DNA"/>
</dbReference>